<reference evidence="1" key="1">
    <citation type="journal article" date="2020" name="Stud. Mycol.">
        <title>101 Dothideomycetes genomes: a test case for predicting lifestyles and emergence of pathogens.</title>
        <authorList>
            <person name="Haridas S."/>
            <person name="Albert R."/>
            <person name="Binder M."/>
            <person name="Bloem J."/>
            <person name="Labutti K."/>
            <person name="Salamov A."/>
            <person name="Andreopoulos B."/>
            <person name="Baker S."/>
            <person name="Barry K."/>
            <person name="Bills G."/>
            <person name="Bluhm B."/>
            <person name="Cannon C."/>
            <person name="Castanera R."/>
            <person name="Culley D."/>
            <person name="Daum C."/>
            <person name="Ezra D."/>
            <person name="Gonzalez J."/>
            <person name="Henrissat B."/>
            <person name="Kuo A."/>
            <person name="Liang C."/>
            <person name="Lipzen A."/>
            <person name="Lutzoni F."/>
            <person name="Magnuson J."/>
            <person name="Mondo S."/>
            <person name="Nolan M."/>
            <person name="Ohm R."/>
            <person name="Pangilinan J."/>
            <person name="Park H.-J."/>
            <person name="Ramirez L."/>
            <person name="Alfaro M."/>
            <person name="Sun H."/>
            <person name="Tritt A."/>
            <person name="Yoshinaga Y."/>
            <person name="Zwiers L.-H."/>
            <person name="Turgeon B."/>
            <person name="Goodwin S."/>
            <person name="Spatafora J."/>
            <person name="Crous P."/>
            <person name="Grigoriev I."/>
        </authorList>
    </citation>
    <scope>NUCLEOTIDE SEQUENCE</scope>
    <source>
        <strain evidence="1">CBS 262.69</strain>
    </source>
</reference>
<dbReference type="Proteomes" id="UP000799640">
    <property type="component" value="Unassembled WGS sequence"/>
</dbReference>
<dbReference type="AlphaFoldDB" id="A0A6G1HNR3"/>
<evidence type="ECO:0000313" key="1">
    <source>
        <dbReference type="EMBL" id="KAF2397703.1"/>
    </source>
</evidence>
<dbReference type="EMBL" id="ML996702">
    <property type="protein sequence ID" value="KAF2397703.1"/>
    <property type="molecule type" value="Genomic_DNA"/>
</dbReference>
<sequence length="177" mass="19388">MDRDTESEHDCGGDALASSPLESMTAYWRAPRFRLDKRTLRDVRGIRRCKARLGRCVHAPRPGSVNKWKRGTRQKTKKRTSLIGGDGFDLPIVGFLSSAFARRNGYAGLCPSSSMVAAFCRKMEPDAQGANSPFYRRGNGMNGYSMPAAVRLRCSTNCVLLFGSSGSKGGRGRSIMS</sequence>
<keyword evidence="2" id="KW-1185">Reference proteome</keyword>
<proteinExistence type="predicted"/>
<protein>
    <submittedName>
        <fullName evidence="1">Uncharacterized protein</fullName>
    </submittedName>
</protein>
<accession>A0A6G1HNR3</accession>
<name>A0A6G1HNR3_9PEZI</name>
<gene>
    <name evidence="1" type="ORF">EJ06DRAFT_523636</name>
</gene>
<organism evidence="1 2">
    <name type="scientific">Trichodelitschia bisporula</name>
    <dbReference type="NCBI Taxonomy" id="703511"/>
    <lineage>
        <taxon>Eukaryota</taxon>
        <taxon>Fungi</taxon>
        <taxon>Dikarya</taxon>
        <taxon>Ascomycota</taxon>
        <taxon>Pezizomycotina</taxon>
        <taxon>Dothideomycetes</taxon>
        <taxon>Dothideomycetes incertae sedis</taxon>
        <taxon>Phaeotrichales</taxon>
        <taxon>Phaeotrichaceae</taxon>
        <taxon>Trichodelitschia</taxon>
    </lineage>
</organism>
<evidence type="ECO:0000313" key="2">
    <source>
        <dbReference type="Proteomes" id="UP000799640"/>
    </source>
</evidence>